<gene>
    <name evidence="1" type="ORF">TU35_002860</name>
</gene>
<evidence type="ECO:0000313" key="1">
    <source>
        <dbReference type="EMBL" id="MFB6490182.1"/>
    </source>
</evidence>
<dbReference type="EMBL" id="JZWT02000005">
    <property type="protein sequence ID" value="MFB6490182.1"/>
    <property type="molecule type" value="Genomic_DNA"/>
</dbReference>
<dbReference type="Proteomes" id="UP000033636">
    <property type="component" value="Unassembled WGS sequence"/>
</dbReference>
<comment type="caution">
    <text evidence="1">The sequence shown here is derived from an EMBL/GenBank/DDBJ whole genome shotgun (WGS) entry which is preliminary data.</text>
</comment>
<protein>
    <submittedName>
        <fullName evidence="1">Aldo/keto reductase</fullName>
    </submittedName>
</protein>
<sequence>MDVEKRCVKSIGCVSALGLGTSSLGSSETDMAILGNALAYGLWLIDTSEVYGRGQVEELIGRALKSFAKHERENAVVVTKFWPDEQSFDKVVKAAEASSRRLGTYIDIYMPHGPIETARLCEVVKAFEELIERGVIRHWGLSIARRELIESARQCAKKYDIAAVENIYNPYHRIDEYGLIPYAQKEGVLYIAASPLARGLIVENRRLAQLAARLGKTPAQIALRWAMDKGVVPIPRTNRPDRVIEYAGAYGWRLPEDAVKFLEE</sequence>
<evidence type="ECO:0000313" key="2">
    <source>
        <dbReference type="Proteomes" id="UP000033636"/>
    </source>
</evidence>
<organism evidence="1 2">
    <name type="scientific">Thermoproteus sp. AZ2</name>
    <dbReference type="NCBI Taxonomy" id="1609232"/>
    <lineage>
        <taxon>Archaea</taxon>
        <taxon>Thermoproteota</taxon>
        <taxon>Thermoprotei</taxon>
        <taxon>Thermoproteales</taxon>
        <taxon>Thermoproteaceae</taxon>
        <taxon>Thermoproteus</taxon>
    </lineage>
</organism>
<reference evidence="1" key="1">
    <citation type="submission" date="2024-07" db="EMBL/GenBank/DDBJ databases">
        <title>Metagenome and Metagenome-Assembled Genomes of Archaea from a hot spring from the geothermal field of Los Azufres, Mexico.</title>
        <authorList>
            <person name="Marin-Paredes R."/>
            <person name="Martinez-Romero E."/>
            <person name="Servin-Garciduenas L.E."/>
        </authorList>
    </citation>
    <scope>NUCLEOTIDE SEQUENCE</scope>
</reference>
<accession>A0ACC6UZE3</accession>
<name>A0ACC6UZE3_9CREN</name>
<proteinExistence type="predicted"/>